<dbReference type="AlphaFoldDB" id="A0A9W7EDM4"/>
<feature type="compositionally biased region" description="Acidic residues" evidence="1">
    <location>
        <begin position="104"/>
        <end position="113"/>
    </location>
</feature>
<sequence length="113" mass="12611">MGNLFSSCSDICTPSSQPYDPVGGNLPSRPSQEITNADSQQSQSQQRREEDNTELLDDIVRECSRRMVRVQDAGVKDFEGVMGEVVWMETVKEPSGEGGKWEGEWEGELVENL</sequence>
<feature type="compositionally biased region" description="Polar residues" evidence="1">
    <location>
        <begin position="1"/>
        <end position="18"/>
    </location>
</feature>
<keyword evidence="3" id="KW-1185">Reference proteome</keyword>
<dbReference type="Proteomes" id="UP001165085">
    <property type="component" value="Unassembled WGS sequence"/>
</dbReference>
<reference evidence="3" key="1">
    <citation type="journal article" date="2023" name="Commun. Biol.">
        <title>Genome analysis of Parmales, the sister group of diatoms, reveals the evolutionary specialization of diatoms from phago-mixotrophs to photoautotrophs.</title>
        <authorList>
            <person name="Ban H."/>
            <person name="Sato S."/>
            <person name="Yoshikawa S."/>
            <person name="Yamada K."/>
            <person name="Nakamura Y."/>
            <person name="Ichinomiya M."/>
            <person name="Sato N."/>
            <person name="Blanc-Mathieu R."/>
            <person name="Endo H."/>
            <person name="Kuwata A."/>
            <person name="Ogata H."/>
        </authorList>
    </citation>
    <scope>NUCLEOTIDE SEQUENCE [LARGE SCALE GENOMIC DNA]</scope>
    <source>
        <strain evidence="3">NIES 3701</strain>
    </source>
</reference>
<feature type="region of interest" description="Disordered" evidence="1">
    <location>
        <begin position="1"/>
        <end position="55"/>
    </location>
</feature>
<dbReference type="EMBL" id="BRXY01000184">
    <property type="protein sequence ID" value="GMH74987.1"/>
    <property type="molecule type" value="Genomic_DNA"/>
</dbReference>
<feature type="region of interest" description="Disordered" evidence="1">
    <location>
        <begin position="92"/>
        <end position="113"/>
    </location>
</feature>
<comment type="caution">
    <text evidence="2">The sequence shown here is derived from an EMBL/GenBank/DDBJ whole genome shotgun (WGS) entry which is preliminary data.</text>
</comment>
<feature type="compositionally biased region" description="Basic and acidic residues" evidence="1">
    <location>
        <begin position="92"/>
        <end position="103"/>
    </location>
</feature>
<evidence type="ECO:0000256" key="1">
    <source>
        <dbReference type="SAM" id="MobiDB-lite"/>
    </source>
</evidence>
<accession>A0A9W7EDM4</accession>
<gene>
    <name evidence="2" type="ORF">TrST_g8498</name>
</gene>
<evidence type="ECO:0000313" key="2">
    <source>
        <dbReference type="EMBL" id="GMH74987.1"/>
    </source>
</evidence>
<feature type="compositionally biased region" description="Polar residues" evidence="1">
    <location>
        <begin position="28"/>
        <end position="38"/>
    </location>
</feature>
<dbReference type="OrthoDB" id="10459288at2759"/>
<evidence type="ECO:0000313" key="3">
    <source>
        <dbReference type="Proteomes" id="UP001165085"/>
    </source>
</evidence>
<name>A0A9W7EDM4_9STRA</name>
<proteinExistence type="predicted"/>
<protein>
    <submittedName>
        <fullName evidence="2">Uncharacterized protein</fullName>
    </submittedName>
</protein>
<organism evidence="2 3">
    <name type="scientific">Triparma strigata</name>
    <dbReference type="NCBI Taxonomy" id="1606541"/>
    <lineage>
        <taxon>Eukaryota</taxon>
        <taxon>Sar</taxon>
        <taxon>Stramenopiles</taxon>
        <taxon>Ochrophyta</taxon>
        <taxon>Bolidophyceae</taxon>
        <taxon>Parmales</taxon>
        <taxon>Triparmaceae</taxon>
        <taxon>Triparma</taxon>
    </lineage>
</organism>